<keyword evidence="3" id="KW-1185">Reference proteome</keyword>
<feature type="compositionally biased region" description="Basic and acidic residues" evidence="1">
    <location>
        <begin position="242"/>
        <end position="294"/>
    </location>
</feature>
<feature type="compositionally biased region" description="Basic and acidic residues" evidence="1">
    <location>
        <begin position="191"/>
        <end position="234"/>
    </location>
</feature>
<reference evidence="2 3" key="1">
    <citation type="submission" date="2016-07" db="EMBL/GenBank/DDBJ databases">
        <title>Pervasive Adenine N6-methylation of Active Genes in Fungi.</title>
        <authorList>
            <consortium name="DOE Joint Genome Institute"/>
            <person name="Mondo S.J."/>
            <person name="Dannebaum R.O."/>
            <person name="Kuo R.C."/>
            <person name="Labutti K."/>
            <person name="Haridas S."/>
            <person name="Kuo A."/>
            <person name="Salamov A."/>
            <person name="Ahrendt S.R."/>
            <person name="Lipzen A."/>
            <person name="Sullivan W."/>
            <person name="Andreopoulos W.B."/>
            <person name="Clum A."/>
            <person name="Lindquist E."/>
            <person name="Daum C."/>
            <person name="Ramamoorthy G.K."/>
            <person name="Gryganskyi A."/>
            <person name="Culley D."/>
            <person name="Magnuson J.K."/>
            <person name="James T.Y."/>
            <person name="O'Malley M.A."/>
            <person name="Stajich J.E."/>
            <person name="Spatafora J.W."/>
            <person name="Visel A."/>
            <person name="Grigoriev I.V."/>
        </authorList>
    </citation>
    <scope>NUCLEOTIDE SEQUENCE [LARGE SCALE GENOMIC DNA]</scope>
    <source>
        <strain evidence="2 3">62-1032</strain>
    </source>
</reference>
<evidence type="ECO:0000313" key="2">
    <source>
        <dbReference type="EMBL" id="ORY88021.1"/>
    </source>
</evidence>
<feature type="region of interest" description="Disordered" evidence="1">
    <location>
        <begin position="1"/>
        <end position="21"/>
    </location>
</feature>
<protein>
    <submittedName>
        <fullName evidence="2">Uncharacterized protein</fullName>
    </submittedName>
</protein>
<gene>
    <name evidence="2" type="ORF">BCR35DRAFT_324373</name>
</gene>
<dbReference type="Proteomes" id="UP000193467">
    <property type="component" value="Unassembled WGS sequence"/>
</dbReference>
<evidence type="ECO:0000256" key="1">
    <source>
        <dbReference type="SAM" id="MobiDB-lite"/>
    </source>
</evidence>
<feature type="compositionally biased region" description="Basic and acidic residues" evidence="1">
    <location>
        <begin position="300"/>
        <end position="318"/>
    </location>
</feature>
<comment type="caution">
    <text evidence="2">The sequence shown here is derived from an EMBL/GenBank/DDBJ whole genome shotgun (WGS) entry which is preliminary data.</text>
</comment>
<name>A0A1Y2FVJ6_9BASI</name>
<dbReference type="EMBL" id="MCGR01000012">
    <property type="protein sequence ID" value="ORY88021.1"/>
    <property type="molecule type" value="Genomic_DNA"/>
</dbReference>
<organism evidence="2 3">
    <name type="scientific">Leucosporidium creatinivorum</name>
    <dbReference type="NCBI Taxonomy" id="106004"/>
    <lineage>
        <taxon>Eukaryota</taxon>
        <taxon>Fungi</taxon>
        <taxon>Dikarya</taxon>
        <taxon>Basidiomycota</taxon>
        <taxon>Pucciniomycotina</taxon>
        <taxon>Microbotryomycetes</taxon>
        <taxon>Leucosporidiales</taxon>
        <taxon>Leucosporidium</taxon>
    </lineage>
</organism>
<accession>A0A1Y2FVJ6</accession>
<sequence>MRFFWSNPDFQDSDDEPESVDHHGNIFFPTRRASCSAKLMGKFILSFGAGKGSELARSIPQGKRSLSIMYYEISHAIKAQANEMGLEAPTEVFTLLLIDSVHRNTFDEYPHIDVKIICGNEMLGAVRKDGSLAETFRHHFYVPPQPDKWKREMQWAGRRPLSDEEHDQLKMSYQIFNWGNVDIVTTMTPEEVDREKRRRKKEDSTTKAEDRMHPEFTTTRLDKTRNHWNEDKQVETSAAETEAARKRTAAHEARRSQQTQEERDQDHIQEKAAADARNRGKRERQATRRAEAAEAAHAAEVARAEKAAREAAENNARMDKRHRERNRMGENQSWKC</sequence>
<dbReference type="InParanoid" id="A0A1Y2FVJ6"/>
<feature type="region of interest" description="Disordered" evidence="1">
    <location>
        <begin position="189"/>
        <end position="336"/>
    </location>
</feature>
<dbReference type="AlphaFoldDB" id="A0A1Y2FVJ6"/>
<proteinExistence type="predicted"/>
<evidence type="ECO:0000313" key="3">
    <source>
        <dbReference type="Proteomes" id="UP000193467"/>
    </source>
</evidence>